<dbReference type="Gene3D" id="4.10.1060.10">
    <property type="entry name" value="Zinc finger, RanBP2-type"/>
    <property type="match status" value="3"/>
</dbReference>
<dbReference type="SMART" id="SM00547">
    <property type="entry name" value="ZnF_RBZ"/>
    <property type="match status" value="3"/>
</dbReference>
<evidence type="ECO:0000313" key="7">
    <source>
        <dbReference type="EMBL" id="KAG8379385.1"/>
    </source>
</evidence>
<reference evidence="7" key="1">
    <citation type="submission" date="2019-10" db="EMBL/GenBank/DDBJ databases">
        <authorList>
            <person name="Zhang R."/>
            <person name="Pan Y."/>
            <person name="Wang J."/>
            <person name="Ma R."/>
            <person name="Yu S."/>
        </authorList>
    </citation>
    <scope>NUCLEOTIDE SEQUENCE</scope>
    <source>
        <strain evidence="7">LA-IB0</strain>
        <tissue evidence="7">Leaf</tissue>
    </source>
</reference>
<dbReference type="InterPro" id="IPR001876">
    <property type="entry name" value="Znf_RanBP2"/>
</dbReference>
<dbReference type="PANTHER" id="PTHR23111:SF40">
    <property type="entry name" value="RNA-BINDING PROTEIN INVOLVED IN HETEROCHROMATIN ASSEMBLY-RELATED"/>
    <property type="match status" value="1"/>
</dbReference>
<dbReference type="GO" id="GO:0008270">
    <property type="term" value="F:zinc ion binding"/>
    <property type="evidence" value="ECO:0007669"/>
    <property type="project" value="UniProtKB-KW"/>
</dbReference>
<dbReference type="EMBL" id="WHWC01000007">
    <property type="protein sequence ID" value="KAG8379385.1"/>
    <property type="molecule type" value="Genomic_DNA"/>
</dbReference>
<feature type="domain" description="RanBP2-type" evidence="6">
    <location>
        <begin position="266"/>
        <end position="295"/>
    </location>
</feature>
<feature type="compositionally biased region" description="Pro residues" evidence="5">
    <location>
        <begin position="232"/>
        <end position="241"/>
    </location>
</feature>
<protein>
    <recommendedName>
        <fullName evidence="6">RanBP2-type domain-containing protein</fullName>
    </recommendedName>
</protein>
<keyword evidence="8" id="KW-1185">Reference proteome</keyword>
<proteinExistence type="predicted"/>
<evidence type="ECO:0000256" key="2">
    <source>
        <dbReference type="ARBA" id="ARBA00022771"/>
    </source>
</evidence>
<feature type="domain" description="RanBP2-type" evidence="6">
    <location>
        <begin position="305"/>
        <end position="334"/>
    </location>
</feature>
<keyword evidence="1" id="KW-0479">Metal-binding</keyword>
<name>A0AAV6XDL0_9LAMI</name>
<evidence type="ECO:0000256" key="3">
    <source>
        <dbReference type="ARBA" id="ARBA00022833"/>
    </source>
</evidence>
<dbReference type="PROSITE" id="PS01358">
    <property type="entry name" value="ZF_RANBP2_1"/>
    <property type="match status" value="2"/>
</dbReference>
<dbReference type="PANTHER" id="PTHR23111">
    <property type="entry name" value="ZINC FINGER PROTEIN"/>
    <property type="match status" value="1"/>
</dbReference>
<organism evidence="7 8">
    <name type="scientific">Buddleja alternifolia</name>
    <dbReference type="NCBI Taxonomy" id="168488"/>
    <lineage>
        <taxon>Eukaryota</taxon>
        <taxon>Viridiplantae</taxon>
        <taxon>Streptophyta</taxon>
        <taxon>Embryophyta</taxon>
        <taxon>Tracheophyta</taxon>
        <taxon>Spermatophyta</taxon>
        <taxon>Magnoliopsida</taxon>
        <taxon>eudicotyledons</taxon>
        <taxon>Gunneridae</taxon>
        <taxon>Pentapetalae</taxon>
        <taxon>asterids</taxon>
        <taxon>lamiids</taxon>
        <taxon>Lamiales</taxon>
        <taxon>Scrophulariaceae</taxon>
        <taxon>Buddlejeae</taxon>
        <taxon>Buddleja</taxon>
    </lineage>
</organism>
<dbReference type="SUPFAM" id="SSF90209">
    <property type="entry name" value="Ran binding protein zinc finger-like"/>
    <property type="match status" value="3"/>
</dbReference>
<dbReference type="GO" id="GO:0005737">
    <property type="term" value="C:cytoplasm"/>
    <property type="evidence" value="ECO:0007669"/>
    <property type="project" value="TreeGrafter"/>
</dbReference>
<evidence type="ECO:0000256" key="1">
    <source>
        <dbReference type="ARBA" id="ARBA00022723"/>
    </source>
</evidence>
<dbReference type="PROSITE" id="PS50199">
    <property type="entry name" value="ZF_RANBP2_2"/>
    <property type="match status" value="3"/>
</dbReference>
<feature type="region of interest" description="Disordered" evidence="5">
    <location>
        <begin position="230"/>
        <end position="261"/>
    </location>
</feature>
<dbReference type="InterPro" id="IPR036443">
    <property type="entry name" value="Znf_RanBP2_sf"/>
</dbReference>
<evidence type="ECO:0000313" key="8">
    <source>
        <dbReference type="Proteomes" id="UP000826271"/>
    </source>
</evidence>
<gene>
    <name evidence="7" type="ORF">BUALT_Bualt07G0083100</name>
</gene>
<evidence type="ECO:0000259" key="6">
    <source>
        <dbReference type="PROSITE" id="PS50199"/>
    </source>
</evidence>
<feature type="domain" description="RanBP2-type" evidence="6">
    <location>
        <begin position="338"/>
        <end position="367"/>
    </location>
</feature>
<dbReference type="Proteomes" id="UP000826271">
    <property type="component" value="Unassembled WGS sequence"/>
</dbReference>
<evidence type="ECO:0000256" key="5">
    <source>
        <dbReference type="SAM" id="MobiDB-lite"/>
    </source>
</evidence>
<comment type="caution">
    <text evidence="7">The sequence shown here is derived from an EMBL/GenBank/DDBJ whole genome shotgun (WGS) entry which is preliminary data.</text>
</comment>
<accession>A0AAV6XDL0</accession>
<dbReference type="AlphaFoldDB" id="A0AAV6XDL0"/>
<dbReference type="GO" id="GO:0003729">
    <property type="term" value="F:mRNA binding"/>
    <property type="evidence" value="ECO:0007669"/>
    <property type="project" value="TreeGrafter"/>
</dbReference>
<keyword evidence="2 4" id="KW-0863">Zinc-finger</keyword>
<keyword evidence="3" id="KW-0862">Zinc</keyword>
<evidence type="ECO:0000256" key="4">
    <source>
        <dbReference type="PROSITE-ProRule" id="PRU00322"/>
    </source>
</evidence>
<dbReference type="Pfam" id="PF00641">
    <property type="entry name" value="Zn_ribbon_RanBP"/>
    <property type="match status" value="3"/>
</dbReference>
<sequence>MTTWRLFTSVAPSVLRNNSRILIPPPLKFNKIFFFPTPPPPSLRLNRYSSSSTDSDVDKFDAVSGHPWPEWVNFIDRLKAKGYFTENEKEGGGLVVYRDMNLVKDACLSFGRHRFDIFKSMSTQDIQIVVEKGCPNLLRKSVNSAKMLRAYLKLDEGDVCSSCNLRGSCDRAYIMLNDSEAAARTIDLVRILLFYALDPLVFSGENKPPGRDLVESSARKLLLELIELGETPPHPELPRPAPVTSQKKKQSLDLLDNESSKGAEMKRGDWVCTKCNFMNFAKNMRCLKCKAEGPNSVSLDTVVRKMGDWDCPQCSYMNFASNRQCFRCQEARPQRQLRPGDWECPGCDFVNFNRNTVCKKCNLDRPLQSARRNNEQPWTKPY</sequence>